<evidence type="ECO:0000256" key="1">
    <source>
        <dbReference type="SAM" id="MobiDB-lite"/>
    </source>
</evidence>
<accession>A0A840A3K1</accession>
<gene>
    <name evidence="2" type="ORF">GGQ61_003934</name>
</gene>
<dbReference type="Proteomes" id="UP000530564">
    <property type="component" value="Unassembled WGS sequence"/>
</dbReference>
<proteinExistence type="predicted"/>
<protein>
    <submittedName>
        <fullName evidence="2">Uncharacterized protein</fullName>
    </submittedName>
</protein>
<organism evidence="2 3">
    <name type="scientific">Phenylobacterium haematophilum</name>
    <dbReference type="NCBI Taxonomy" id="98513"/>
    <lineage>
        <taxon>Bacteria</taxon>
        <taxon>Pseudomonadati</taxon>
        <taxon>Pseudomonadota</taxon>
        <taxon>Alphaproteobacteria</taxon>
        <taxon>Caulobacterales</taxon>
        <taxon>Caulobacteraceae</taxon>
        <taxon>Phenylobacterium</taxon>
    </lineage>
</organism>
<dbReference type="AlphaFoldDB" id="A0A840A3K1"/>
<dbReference type="EMBL" id="JACIDK010000007">
    <property type="protein sequence ID" value="MBB3893196.1"/>
    <property type="molecule type" value="Genomic_DNA"/>
</dbReference>
<name>A0A840A3K1_9CAUL</name>
<keyword evidence="3" id="KW-1185">Reference proteome</keyword>
<dbReference type="RefSeq" id="WP_183776479.1">
    <property type="nucleotide sequence ID" value="NZ_JACIDK010000007.1"/>
</dbReference>
<reference evidence="2 3" key="1">
    <citation type="submission" date="2020-08" db="EMBL/GenBank/DDBJ databases">
        <title>Genomic Encyclopedia of Type Strains, Phase IV (KMG-IV): sequencing the most valuable type-strain genomes for metagenomic binning, comparative biology and taxonomic classification.</title>
        <authorList>
            <person name="Goeker M."/>
        </authorList>
    </citation>
    <scope>NUCLEOTIDE SEQUENCE [LARGE SCALE GENOMIC DNA]</scope>
    <source>
        <strain evidence="2 3">DSM 21793</strain>
    </source>
</reference>
<evidence type="ECO:0000313" key="2">
    <source>
        <dbReference type="EMBL" id="MBB3893196.1"/>
    </source>
</evidence>
<sequence length="66" mass="7119">MPNRQDPESGKRLQSEGRRRNDAQPLDAAKDNAGADRYPEPRSFDTDAPPGGHMGSAGDPAEGKRD</sequence>
<comment type="caution">
    <text evidence="2">The sequence shown here is derived from an EMBL/GenBank/DDBJ whole genome shotgun (WGS) entry which is preliminary data.</text>
</comment>
<feature type="region of interest" description="Disordered" evidence="1">
    <location>
        <begin position="1"/>
        <end position="66"/>
    </location>
</feature>
<feature type="compositionally biased region" description="Basic and acidic residues" evidence="1">
    <location>
        <begin position="1"/>
        <end position="45"/>
    </location>
</feature>
<evidence type="ECO:0000313" key="3">
    <source>
        <dbReference type="Proteomes" id="UP000530564"/>
    </source>
</evidence>